<protein>
    <submittedName>
        <fullName evidence="2">Uncharacterized protein</fullName>
    </submittedName>
</protein>
<proteinExistence type="predicted"/>
<feature type="transmembrane region" description="Helical" evidence="1">
    <location>
        <begin position="6"/>
        <end position="39"/>
    </location>
</feature>
<evidence type="ECO:0000256" key="1">
    <source>
        <dbReference type="SAM" id="Phobius"/>
    </source>
</evidence>
<dbReference type="RefSeq" id="WP_381527675.1">
    <property type="nucleotide sequence ID" value="NZ_JBHULN010000025.1"/>
</dbReference>
<name>A0ABW5MDC8_9BACT</name>
<dbReference type="Proteomes" id="UP001597469">
    <property type="component" value="Unassembled WGS sequence"/>
</dbReference>
<keyword evidence="1" id="KW-0812">Transmembrane</keyword>
<organism evidence="2 3">
    <name type="scientific">Spirosoma soli</name>
    <dbReference type="NCBI Taxonomy" id="1770529"/>
    <lineage>
        <taxon>Bacteria</taxon>
        <taxon>Pseudomonadati</taxon>
        <taxon>Bacteroidota</taxon>
        <taxon>Cytophagia</taxon>
        <taxon>Cytophagales</taxon>
        <taxon>Cytophagaceae</taxon>
        <taxon>Spirosoma</taxon>
    </lineage>
</organism>
<gene>
    <name evidence="2" type="ORF">ACFSUS_26500</name>
</gene>
<dbReference type="EMBL" id="JBHULN010000025">
    <property type="protein sequence ID" value="MFD2574214.1"/>
    <property type="molecule type" value="Genomic_DNA"/>
</dbReference>
<keyword evidence="1" id="KW-1133">Transmembrane helix</keyword>
<evidence type="ECO:0000313" key="3">
    <source>
        <dbReference type="Proteomes" id="UP001597469"/>
    </source>
</evidence>
<keyword evidence="1" id="KW-0472">Membrane</keyword>
<keyword evidence="3" id="KW-1185">Reference proteome</keyword>
<sequence length="87" mass="9532">MNIWRITGVALLAGLALFLVTILLKLLLIAAVVAVILRVVGGRLAGRMFGPMGRGRFAHSNNIISIDNPSYRYPMNRAGFERVIPIN</sequence>
<reference evidence="3" key="1">
    <citation type="journal article" date="2019" name="Int. J. Syst. Evol. Microbiol.">
        <title>The Global Catalogue of Microorganisms (GCM) 10K type strain sequencing project: providing services to taxonomists for standard genome sequencing and annotation.</title>
        <authorList>
            <consortium name="The Broad Institute Genomics Platform"/>
            <consortium name="The Broad Institute Genome Sequencing Center for Infectious Disease"/>
            <person name="Wu L."/>
            <person name="Ma J."/>
        </authorList>
    </citation>
    <scope>NUCLEOTIDE SEQUENCE [LARGE SCALE GENOMIC DNA]</scope>
    <source>
        <strain evidence="3">KCTC 42805</strain>
    </source>
</reference>
<evidence type="ECO:0000313" key="2">
    <source>
        <dbReference type="EMBL" id="MFD2574214.1"/>
    </source>
</evidence>
<accession>A0ABW5MDC8</accession>
<comment type="caution">
    <text evidence="2">The sequence shown here is derived from an EMBL/GenBank/DDBJ whole genome shotgun (WGS) entry which is preliminary data.</text>
</comment>